<protein>
    <submittedName>
        <fullName evidence="2">Uncharacterized protein</fullName>
    </submittedName>
</protein>
<dbReference type="WBParaSite" id="nRc.2.0.1.t01826-RA">
    <property type="protein sequence ID" value="nRc.2.0.1.t01826-RA"/>
    <property type="gene ID" value="nRc.2.0.1.g01826"/>
</dbReference>
<dbReference type="Proteomes" id="UP000887565">
    <property type="component" value="Unplaced"/>
</dbReference>
<sequence>MINGMPAIVASIRLLKPPWVIKPFTLTLAVSTHGKYSNGTTLDANASNLHKCFGFTSKIVIMLRAKSESKKAAPRGEV</sequence>
<reference evidence="2" key="1">
    <citation type="submission" date="2022-11" db="UniProtKB">
        <authorList>
            <consortium name="WormBaseParasite"/>
        </authorList>
    </citation>
    <scope>IDENTIFICATION</scope>
</reference>
<evidence type="ECO:0000313" key="2">
    <source>
        <dbReference type="WBParaSite" id="nRc.2.0.1.t01826-RA"/>
    </source>
</evidence>
<evidence type="ECO:0000313" key="1">
    <source>
        <dbReference type="Proteomes" id="UP000887565"/>
    </source>
</evidence>
<dbReference type="AlphaFoldDB" id="A0A915HJR5"/>
<organism evidence="1 2">
    <name type="scientific">Romanomermis culicivorax</name>
    <name type="common">Nematode worm</name>
    <dbReference type="NCBI Taxonomy" id="13658"/>
    <lineage>
        <taxon>Eukaryota</taxon>
        <taxon>Metazoa</taxon>
        <taxon>Ecdysozoa</taxon>
        <taxon>Nematoda</taxon>
        <taxon>Enoplea</taxon>
        <taxon>Dorylaimia</taxon>
        <taxon>Mermithida</taxon>
        <taxon>Mermithoidea</taxon>
        <taxon>Mermithidae</taxon>
        <taxon>Romanomermis</taxon>
    </lineage>
</organism>
<accession>A0A915HJR5</accession>
<name>A0A915HJR5_ROMCU</name>
<proteinExistence type="predicted"/>
<keyword evidence="1" id="KW-1185">Reference proteome</keyword>